<dbReference type="Pfam" id="PF13279">
    <property type="entry name" value="4HBT_2"/>
    <property type="match status" value="1"/>
</dbReference>
<dbReference type="PANTHER" id="PTHR31793:SF27">
    <property type="entry name" value="NOVEL THIOESTERASE SUPERFAMILY DOMAIN AND SAPOSIN A-TYPE DOMAIN CONTAINING PROTEIN (0610012H03RIK)"/>
    <property type="match status" value="1"/>
</dbReference>
<comment type="caution">
    <text evidence="3">The sequence shown here is derived from an EMBL/GenBank/DDBJ whole genome shotgun (WGS) entry which is preliminary data.</text>
</comment>
<sequence>MNDLNNESRERYGVEPGWAFGKCFDVRWSEVDAFGHVNNLAYLGWCEETRNAYIESLGVPSFTRDAPGPVIKELGFTYDRSLEHAARILVTGRVAWIRNTSFRMEFAVWNGAQVGHGHAICIWMLNATGEKVTVSDELRRLIVERDGAELLSSQAQ</sequence>
<dbReference type="Proteomes" id="UP000669060">
    <property type="component" value="Unassembled WGS sequence"/>
</dbReference>
<dbReference type="RefSeq" id="WP_208311834.1">
    <property type="nucleotide sequence ID" value="NZ_JAELYA010000001.1"/>
</dbReference>
<gene>
    <name evidence="3" type="ORF">JFY56_02165</name>
</gene>
<dbReference type="InterPro" id="IPR050563">
    <property type="entry name" value="4-hydroxybenzoyl-CoA_TE"/>
</dbReference>
<protein>
    <submittedName>
        <fullName evidence="3">Acyl-CoA thioesterase</fullName>
    </submittedName>
</protein>
<evidence type="ECO:0000313" key="3">
    <source>
        <dbReference type="EMBL" id="MBO3274027.1"/>
    </source>
</evidence>
<dbReference type="Gene3D" id="3.10.129.10">
    <property type="entry name" value="Hotdog Thioesterase"/>
    <property type="match status" value="1"/>
</dbReference>
<organism evidence="3 4">
    <name type="scientific">Pseudomonas schmalbachii</name>
    <dbReference type="NCBI Taxonomy" id="2816993"/>
    <lineage>
        <taxon>Bacteria</taxon>
        <taxon>Pseudomonadati</taxon>
        <taxon>Pseudomonadota</taxon>
        <taxon>Gammaproteobacteria</taxon>
        <taxon>Pseudomonadales</taxon>
        <taxon>Pseudomonadaceae</taxon>
        <taxon>Pseudomonas</taxon>
    </lineage>
</organism>
<evidence type="ECO:0000256" key="2">
    <source>
        <dbReference type="ARBA" id="ARBA00022801"/>
    </source>
</evidence>
<accession>A0ABS3TK56</accession>
<dbReference type="InterPro" id="IPR029069">
    <property type="entry name" value="HotDog_dom_sf"/>
</dbReference>
<keyword evidence="2" id="KW-0378">Hydrolase</keyword>
<dbReference type="EMBL" id="JAELYA010000001">
    <property type="protein sequence ID" value="MBO3274027.1"/>
    <property type="molecule type" value="Genomic_DNA"/>
</dbReference>
<keyword evidence="4" id="KW-1185">Reference proteome</keyword>
<dbReference type="CDD" id="cd00586">
    <property type="entry name" value="4HBT"/>
    <property type="match status" value="1"/>
</dbReference>
<reference evidence="3 4" key="1">
    <citation type="submission" date="2020-12" db="EMBL/GenBank/DDBJ databases">
        <title>Pseudomonas schmalbachii sp. nov. isolated from millipede gut.</title>
        <authorList>
            <person name="Shelomi M."/>
        </authorList>
    </citation>
    <scope>NUCLEOTIDE SEQUENCE [LARGE SCALE GENOMIC DNA]</scope>
    <source>
        <strain evidence="3 4">Milli4</strain>
    </source>
</reference>
<proteinExistence type="inferred from homology"/>
<name>A0ABS3TK56_9PSED</name>
<comment type="similarity">
    <text evidence="1">Belongs to the 4-hydroxybenzoyl-CoA thioesterase family.</text>
</comment>
<dbReference type="SUPFAM" id="SSF54637">
    <property type="entry name" value="Thioesterase/thiol ester dehydrase-isomerase"/>
    <property type="match status" value="1"/>
</dbReference>
<evidence type="ECO:0000313" key="4">
    <source>
        <dbReference type="Proteomes" id="UP000669060"/>
    </source>
</evidence>
<dbReference type="PANTHER" id="PTHR31793">
    <property type="entry name" value="4-HYDROXYBENZOYL-COA THIOESTERASE FAMILY MEMBER"/>
    <property type="match status" value="1"/>
</dbReference>
<evidence type="ECO:0000256" key="1">
    <source>
        <dbReference type="ARBA" id="ARBA00005953"/>
    </source>
</evidence>